<evidence type="ECO:0000313" key="1">
    <source>
        <dbReference type="EMBL" id="MED4399841.1"/>
    </source>
</evidence>
<reference evidence="1 2" key="1">
    <citation type="submission" date="2023-03" db="EMBL/GenBank/DDBJ databases">
        <title>Bacillus Genome Sequencing.</title>
        <authorList>
            <person name="Dunlap C."/>
        </authorList>
    </citation>
    <scope>NUCLEOTIDE SEQUENCE [LARGE SCALE GENOMIC DNA]</scope>
    <source>
        <strain evidence="1 2">NRS-1717</strain>
    </source>
</reference>
<dbReference type="EMBL" id="JARTFS010000001">
    <property type="protein sequence ID" value="MED4399841.1"/>
    <property type="molecule type" value="Genomic_DNA"/>
</dbReference>
<organism evidence="1 2">
    <name type="scientific">Metabacillus fastidiosus</name>
    <dbReference type="NCBI Taxonomy" id="1458"/>
    <lineage>
        <taxon>Bacteria</taxon>
        <taxon>Bacillati</taxon>
        <taxon>Bacillota</taxon>
        <taxon>Bacilli</taxon>
        <taxon>Bacillales</taxon>
        <taxon>Bacillaceae</taxon>
        <taxon>Metabacillus</taxon>
    </lineage>
</organism>
<name>A0ABU6NS54_9BACI</name>
<evidence type="ECO:0008006" key="3">
    <source>
        <dbReference type="Google" id="ProtNLM"/>
    </source>
</evidence>
<gene>
    <name evidence="1" type="ORF">P9271_00510</name>
</gene>
<evidence type="ECO:0000313" key="2">
    <source>
        <dbReference type="Proteomes" id="UP001342826"/>
    </source>
</evidence>
<sequence length="70" mass="8138">MSDVLYDIGGFVSHCINEEKRVPTSTETKERFAADLTIDDEEMIIDVIKDFIAFYDMTGINNEFEKERLQ</sequence>
<accession>A0ABU6NS54</accession>
<comment type="caution">
    <text evidence="1">The sequence shown here is derived from an EMBL/GenBank/DDBJ whole genome shotgun (WGS) entry which is preliminary data.</text>
</comment>
<protein>
    <recommendedName>
        <fullName evidence="3">YozE SAM-like domain-containing protein</fullName>
    </recommendedName>
</protein>
<dbReference type="RefSeq" id="WP_328014565.1">
    <property type="nucleotide sequence ID" value="NZ_JARTFS010000001.1"/>
</dbReference>
<proteinExistence type="predicted"/>
<keyword evidence="2" id="KW-1185">Reference proteome</keyword>
<dbReference type="Proteomes" id="UP001342826">
    <property type="component" value="Unassembled WGS sequence"/>
</dbReference>